<dbReference type="AlphaFoldDB" id="A0A5B1L507"/>
<dbReference type="CDD" id="cd05379">
    <property type="entry name" value="CAP_bacterial"/>
    <property type="match status" value="1"/>
</dbReference>
<dbReference type="Gene3D" id="3.40.33.10">
    <property type="entry name" value="CAP"/>
    <property type="match status" value="1"/>
</dbReference>
<dbReference type="Proteomes" id="UP000325003">
    <property type="component" value="Unassembled WGS sequence"/>
</dbReference>
<dbReference type="InterPro" id="IPR014044">
    <property type="entry name" value="CAP_dom"/>
</dbReference>
<feature type="domain" description="SCP" evidence="3">
    <location>
        <begin position="68"/>
        <end position="187"/>
    </location>
</feature>
<keyword evidence="5" id="KW-1185">Reference proteome</keyword>
<evidence type="ECO:0000313" key="4">
    <source>
        <dbReference type="EMBL" id="KAA1415526.1"/>
    </source>
</evidence>
<dbReference type="PANTHER" id="PTHR31157">
    <property type="entry name" value="SCP DOMAIN-CONTAINING PROTEIN"/>
    <property type="match status" value="1"/>
</dbReference>
<dbReference type="EMBL" id="VUJV01000009">
    <property type="protein sequence ID" value="KAA1415526.1"/>
    <property type="molecule type" value="Genomic_DNA"/>
</dbReference>
<evidence type="ECO:0000313" key="5">
    <source>
        <dbReference type="Proteomes" id="UP000325003"/>
    </source>
</evidence>
<feature type="region of interest" description="Disordered" evidence="1">
    <location>
        <begin position="35"/>
        <end position="55"/>
    </location>
</feature>
<evidence type="ECO:0000256" key="2">
    <source>
        <dbReference type="SAM" id="SignalP"/>
    </source>
</evidence>
<evidence type="ECO:0000259" key="3">
    <source>
        <dbReference type="Pfam" id="PF00188"/>
    </source>
</evidence>
<proteinExistence type="predicted"/>
<organism evidence="4 5">
    <name type="scientific">Nocardioides humilatus</name>
    <dbReference type="NCBI Taxonomy" id="2607660"/>
    <lineage>
        <taxon>Bacteria</taxon>
        <taxon>Bacillati</taxon>
        <taxon>Actinomycetota</taxon>
        <taxon>Actinomycetes</taxon>
        <taxon>Propionibacteriales</taxon>
        <taxon>Nocardioidaceae</taxon>
        <taxon>Nocardioides</taxon>
    </lineage>
</organism>
<dbReference type="InterPro" id="IPR035940">
    <property type="entry name" value="CAP_sf"/>
</dbReference>
<feature type="chain" id="PRO_5022731434" evidence="2">
    <location>
        <begin position="39"/>
        <end position="190"/>
    </location>
</feature>
<dbReference type="Pfam" id="PF00188">
    <property type="entry name" value="CAP"/>
    <property type="match status" value="1"/>
</dbReference>
<sequence length="190" mass="20067">MTARVPSAQTGQMRKLLSLVVVLAAALLVAPSTTASSAASTSGDRGTHRAGSVHQAARVVTLRERVIELINNKRTDHGCRALGSNPALGRAAQIHTRKMAAAGDSGTLSHQLPGEAGLGARITAAGYTGWRLVGENIAFGYTTPADVVQGWMNSRTHRANILNCNFRQTGVGFARSANGTVYWTQDFGKR</sequence>
<accession>A0A5B1L507</accession>
<dbReference type="SUPFAM" id="SSF55797">
    <property type="entry name" value="PR-1-like"/>
    <property type="match status" value="1"/>
</dbReference>
<reference evidence="4 5" key="2">
    <citation type="submission" date="2019-09" db="EMBL/GenBank/DDBJ databases">
        <authorList>
            <person name="Jin C."/>
        </authorList>
    </citation>
    <scope>NUCLEOTIDE SEQUENCE [LARGE SCALE GENOMIC DNA]</scope>
    <source>
        <strain evidence="4 5">BN130099</strain>
    </source>
</reference>
<name>A0A5B1L507_9ACTN</name>
<comment type="caution">
    <text evidence="4">The sequence shown here is derived from an EMBL/GenBank/DDBJ whole genome shotgun (WGS) entry which is preliminary data.</text>
</comment>
<evidence type="ECO:0000256" key="1">
    <source>
        <dbReference type="SAM" id="MobiDB-lite"/>
    </source>
</evidence>
<feature type="signal peptide" evidence="2">
    <location>
        <begin position="1"/>
        <end position="38"/>
    </location>
</feature>
<gene>
    <name evidence="4" type="ORF">F0U44_21355</name>
</gene>
<dbReference type="PANTHER" id="PTHR31157:SF1">
    <property type="entry name" value="SCP DOMAIN-CONTAINING PROTEIN"/>
    <property type="match status" value="1"/>
</dbReference>
<reference evidence="4 5" key="1">
    <citation type="submission" date="2019-09" db="EMBL/GenBank/DDBJ databases">
        <title>Nocardioides panacisoli sp. nov., isolated from the soil of a ginseng field.</title>
        <authorList>
            <person name="Cho C."/>
        </authorList>
    </citation>
    <scope>NUCLEOTIDE SEQUENCE [LARGE SCALE GENOMIC DNA]</scope>
    <source>
        <strain evidence="4 5">BN130099</strain>
    </source>
</reference>
<keyword evidence="2" id="KW-0732">Signal</keyword>
<protein>
    <submittedName>
        <fullName evidence="4">CAP domain-containing protein</fullName>
    </submittedName>
</protein>